<keyword evidence="3" id="KW-0150">Chloroplast</keyword>
<dbReference type="Pfam" id="PF24758">
    <property type="entry name" value="LRR_At5g56370"/>
    <property type="match status" value="1"/>
</dbReference>
<evidence type="ECO:0000256" key="6">
    <source>
        <dbReference type="ARBA" id="ARBA00023002"/>
    </source>
</evidence>
<dbReference type="Pfam" id="PF13905">
    <property type="entry name" value="Thioredoxin_8"/>
    <property type="match status" value="1"/>
</dbReference>
<dbReference type="EMBL" id="HF563610">
    <property type="protein sequence ID" value="CCP27784.1"/>
    <property type="molecule type" value="Genomic_DNA"/>
</dbReference>
<dbReference type="Gene3D" id="3.40.30.10">
    <property type="entry name" value="Glutaredoxin"/>
    <property type="match status" value="1"/>
</dbReference>
<dbReference type="SUPFAM" id="SSF52047">
    <property type="entry name" value="RNI-like"/>
    <property type="match status" value="1"/>
</dbReference>
<evidence type="ECO:0000256" key="10">
    <source>
        <dbReference type="ARBA" id="ARBA00047804"/>
    </source>
</evidence>
<evidence type="ECO:0000256" key="5">
    <source>
        <dbReference type="ARBA" id="ARBA00022737"/>
    </source>
</evidence>
<name>L0S3L1_ARAHH</name>
<comment type="catalytic activity">
    <reaction evidence="10">
        <text>[protein]-dithiol + NADP(+) = [protein]-disulfide + NADPH + H(+)</text>
        <dbReference type="Rhea" id="RHEA:18753"/>
        <dbReference type="Rhea" id="RHEA-COMP:10593"/>
        <dbReference type="Rhea" id="RHEA-COMP:10594"/>
        <dbReference type="ChEBI" id="CHEBI:15378"/>
        <dbReference type="ChEBI" id="CHEBI:29950"/>
        <dbReference type="ChEBI" id="CHEBI:50058"/>
        <dbReference type="ChEBI" id="CHEBI:57783"/>
        <dbReference type="ChEBI" id="CHEBI:58349"/>
        <dbReference type="EC" id="1.8.1.8"/>
    </reaction>
</comment>
<keyword evidence="4" id="KW-0934">Plastid</keyword>
<dbReference type="PROSITE" id="PS51352">
    <property type="entry name" value="THIOREDOXIN_2"/>
    <property type="match status" value="1"/>
</dbReference>
<dbReference type="PANTHER" id="PTHR13871">
    <property type="entry name" value="THIOREDOXIN"/>
    <property type="match status" value="1"/>
</dbReference>
<dbReference type="AlphaFoldDB" id="L0S3L1"/>
<dbReference type="EC" id="1.8.1.8" evidence="2"/>
<comment type="catalytic activity">
    <reaction evidence="9">
        <text>[protein]-dithiol + NAD(+) = [protein]-disulfide + NADH + H(+)</text>
        <dbReference type="Rhea" id="RHEA:18749"/>
        <dbReference type="Rhea" id="RHEA-COMP:10593"/>
        <dbReference type="Rhea" id="RHEA-COMP:10594"/>
        <dbReference type="ChEBI" id="CHEBI:15378"/>
        <dbReference type="ChEBI" id="CHEBI:29950"/>
        <dbReference type="ChEBI" id="CHEBI:50058"/>
        <dbReference type="ChEBI" id="CHEBI:57540"/>
        <dbReference type="ChEBI" id="CHEBI:57945"/>
        <dbReference type="EC" id="1.8.1.8"/>
    </reaction>
</comment>
<reference evidence="12" key="1">
    <citation type="submission" date="2012-11" db="EMBL/GenBank/DDBJ databases">
        <title>Comparative genomic and functional characterisation of Plant Defensins Type I between A. halleri and A. thaliana regarding their role in zinc tolerance.</title>
        <authorList>
            <person name="Alassimone J."/>
            <person name="Shahzad Z."/>
            <person name="Gosti F."/>
            <person name="Marques L."/>
            <person name="Fizames C."/>
            <person name="Gode C."/>
            <person name="Lacombe E."/>
            <person name="Berthomieu P."/>
            <person name="Saumitou-Laprade P."/>
            <person name="Le Martret B."/>
        </authorList>
    </citation>
    <scope>NUCLEOTIDE SEQUENCE</scope>
    <source>
        <tissue evidence="12">Leaves</tissue>
    </source>
</reference>
<dbReference type="SUPFAM" id="SSF52833">
    <property type="entry name" value="Thioredoxin-like"/>
    <property type="match status" value="1"/>
</dbReference>
<dbReference type="InterPro" id="IPR007378">
    <property type="entry name" value="Tic22-like"/>
</dbReference>
<dbReference type="CDD" id="cd03009">
    <property type="entry name" value="TryX_like_TryX_NRX"/>
    <property type="match status" value="1"/>
</dbReference>
<keyword evidence="5" id="KW-0677">Repeat</keyword>
<sequence length="662" mass="74709">MGEFIDSFMESHKELGLKLKRFNLFYAVTEHFHEVFVWRLNKVVKRGVCDLTIQNMVDVDEALVRMPLSLYSCATLVNLILYCVVFDHPGSKSVSLPSVKKMYFEGVKFDGHSVLETLISSCPVLEELTVIPHPEDYLEVISVRSQSLESFRLESKRFECDNPNVEIDAPSLEFMSICDNKPETLKIHRIGPFAEVTVDVEFDVEYDDPSEITKSIDEYSKVEPLPPFSSLFRLDASLVESSWEVLPSFLGCCMNLDSLVLELDRVPEMEEIKLSPVPQCVLSSLDFLQLKTPSTPKFDFYAFLDVQVKIDSLIGKKIGLYFSAAWCGPCQRFTPQLVEVYNELSSKVGFEIVFVSGDEDEESFGDYFSKMPWLAVPFTDSETRDRLDELFKVRGIPNLVMVDDHGKLVNENGVGVIRSYGADAYPFTPEKMKEIKEDEDRARREQTLRSVLVTPSRDFVISPDGNKAMAMPFLRRLRLRLRPPATIEGRIERPPATIRPDSPLHVTIGSERDMQIGYPNSTDGGGGGCGIYGVFQLKVNGVAFRLIPESKERKTAGIDDDDFHGVPVFQILFFRTASIIHGNCKIETAANEESDGADLYEAKEDPRNKYLKEQQLKKLEEKNNNEKVVETTNLTSGEGEGIDLIASKSRTVFAFVNAFSVI</sequence>
<evidence type="ECO:0000256" key="1">
    <source>
        <dbReference type="ARBA" id="ARBA00004229"/>
    </source>
</evidence>
<dbReference type="GO" id="GO:0004791">
    <property type="term" value="F:thioredoxin-disulfide reductase (NADPH) activity"/>
    <property type="evidence" value="ECO:0007669"/>
    <property type="project" value="InterPro"/>
</dbReference>
<dbReference type="Pfam" id="PF04278">
    <property type="entry name" value="Tic22"/>
    <property type="match status" value="1"/>
</dbReference>
<keyword evidence="6" id="KW-0560">Oxidoreductase</keyword>
<evidence type="ECO:0000256" key="3">
    <source>
        <dbReference type="ARBA" id="ARBA00022528"/>
    </source>
</evidence>
<evidence type="ECO:0000256" key="2">
    <source>
        <dbReference type="ARBA" id="ARBA00012612"/>
    </source>
</evidence>
<dbReference type="InterPro" id="IPR052259">
    <property type="entry name" value="Nucleoredoxin-like"/>
</dbReference>
<evidence type="ECO:0000256" key="4">
    <source>
        <dbReference type="ARBA" id="ARBA00022640"/>
    </source>
</evidence>
<feature type="domain" description="Thioredoxin" evidence="11">
    <location>
        <begin position="291"/>
        <end position="444"/>
    </location>
</feature>
<evidence type="ECO:0000256" key="9">
    <source>
        <dbReference type="ARBA" id="ARBA00047388"/>
    </source>
</evidence>
<accession>L0S3L1</accession>
<evidence type="ECO:0000256" key="7">
    <source>
        <dbReference type="ARBA" id="ARBA00023027"/>
    </source>
</evidence>
<dbReference type="PANTHER" id="PTHR13871:SF96">
    <property type="entry name" value="THIOREDOXIN DOMAIN-CONTAINING PROTEIN"/>
    <property type="match status" value="1"/>
</dbReference>
<keyword evidence="7" id="KW-0520">NAD</keyword>
<dbReference type="InterPro" id="IPR036249">
    <property type="entry name" value="Thioredoxin-like_sf"/>
</dbReference>
<evidence type="ECO:0000313" key="12">
    <source>
        <dbReference type="EMBL" id="CCP27784.1"/>
    </source>
</evidence>
<organism evidence="12">
    <name type="scientific">Arabidopsis halleri subsp. halleri</name>
    <name type="common">Arabis halleri</name>
    <dbReference type="NCBI Taxonomy" id="81971"/>
    <lineage>
        <taxon>Eukaryota</taxon>
        <taxon>Viridiplantae</taxon>
        <taxon>Streptophyta</taxon>
        <taxon>Embryophyta</taxon>
        <taxon>Tracheophyta</taxon>
        <taxon>Spermatophyta</taxon>
        <taxon>Magnoliopsida</taxon>
        <taxon>eudicotyledons</taxon>
        <taxon>Gunneridae</taxon>
        <taxon>Pentapetalae</taxon>
        <taxon>rosids</taxon>
        <taxon>malvids</taxon>
        <taxon>Brassicales</taxon>
        <taxon>Brassicaceae</taxon>
        <taxon>Camelineae</taxon>
        <taxon>Arabidopsis</taxon>
    </lineage>
</organism>
<evidence type="ECO:0000259" key="11">
    <source>
        <dbReference type="PROSITE" id="PS51352"/>
    </source>
</evidence>
<dbReference type="InterPro" id="IPR045870">
    <property type="entry name" value="TryX_NRX_thioredoxin_dom"/>
</dbReference>
<dbReference type="InterPro" id="IPR055411">
    <property type="entry name" value="LRR_FXL15/At3g58940/PEG3-like"/>
</dbReference>
<comment type="similarity">
    <text evidence="8">Belongs to the nucleoredoxin family.</text>
</comment>
<dbReference type="InterPro" id="IPR012336">
    <property type="entry name" value="Thioredoxin-like_fold"/>
</dbReference>
<dbReference type="GO" id="GO:0015031">
    <property type="term" value="P:protein transport"/>
    <property type="evidence" value="ECO:0007669"/>
    <property type="project" value="InterPro"/>
</dbReference>
<evidence type="ECO:0000256" key="8">
    <source>
        <dbReference type="ARBA" id="ARBA00025782"/>
    </source>
</evidence>
<dbReference type="GO" id="GO:0009507">
    <property type="term" value="C:chloroplast"/>
    <property type="evidence" value="ECO:0007669"/>
    <property type="project" value="UniProtKB-SubCell"/>
</dbReference>
<protein>
    <recommendedName>
        <fullName evidence="2">protein-disulfide reductase</fullName>
        <ecNumber evidence="2">1.8.1.8</ecNumber>
    </recommendedName>
</protein>
<dbReference type="InterPro" id="IPR013766">
    <property type="entry name" value="Thioredoxin_domain"/>
</dbReference>
<proteinExistence type="inferred from homology"/>
<comment type="subcellular location">
    <subcellularLocation>
        <location evidence="1">Plastid</location>
        <location evidence="1">Chloroplast</location>
    </subcellularLocation>
</comment>